<dbReference type="GO" id="GO:0003677">
    <property type="term" value="F:DNA binding"/>
    <property type="evidence" value="ECO:0007669"/>
    <property type="project" value="InterPro"/>
</dbReference>
<dbReference type="CDD" id="cd00093">
    <property type="entry name" value="HTH_XRE"/>
    <property type="match status" value="1"/>
</dbReference>
<dbReference type="STRING" id="402881.Plav_0636"/>
<evidence type="ECO:0000313" key="3">
    <source>
        <dbReference type="EMBL" id="ABS62259.1"/>
    </source>
</evidence>
<gene>
    <name evidence="3" type="ordered locus">Plav_0636</name>
</gene>
<feature type="compositionally biased region" description="Basic residues" evidence="1">
    <location>
        <begin position="110"/>
        <end position="127"/>
    </location>
</feature>
<dbReference type="HOGENOM" id="CLU_066192_13_1_5"/>
<proteinExistence type="predicted"/>
<dbReference type="AlphaFoldDB" id="A7HQS6"/>
<evidence type="ECO:0000256" key="1">
    <source>
        <dbReference type="SAM" id="MobiDB-lite"/>
    </source>
</evidence>
<reference evidence="3 4" key="1">
    <citation type="journal article" date="2011" name="Stand. Genomic Sci.">
        <title>Complete genome sequence of Parvibaculum lavamentivorans type strain (DS-1(T)).</title>
        <authorList>
            <person name="Schleheck D."/>
            <person name="Weiss M."/>
            <person name="Pitluck S."/>
            <person name="Bruce D."/>
            <person name="Land M.L."/>
            <person name="Han S."/>
            <person name="Saunders E."/>
            <person name="Tapia R."/>
            <person name="Detter C."/>
            <person name="Brettin T."/>
            <person name="Han J."/>
            <person name="Woyke T."/>
            <person name="Goodwin L."/>
            <person name="Pennacchio L."/>
            <person name="Nolan M."/>
            <person name="Cook A.M."/>
            <person name="Kjelleberg S."/>
            <person name="Thomas T."/>
        </authorList>
    </citation>
    <scope>NUCLEOTIDE SEQUENCE [LARGE SCALE GENOMIC DNA]</scope>
    <source>
        <strain evidence="4">DS-1 / DSM 13023 / NCIMB 13966</strain>
    </source>
</reference>
<dbReference type="eggNOG" id="COG1396">
    <property type="taxonomic scope" value="Bacteria"/>
</dbReference>
<dbReference type="OrthoDB" id="9797478at2"/>
<dbReference type="EMBL" id="CP000774">
    <property type="protein sequence ID" value="ABS62259.1"/>
    <property type="molecule type" value="Genomic_DNA"/>
</dbReference>
<evidence type="ECO:0000313" key="4">
    <source>
        <dbReference type="Proteomes" id="UP000006377"/>
    </source>
</evidence>
<keyword evidence="4" id="KW-1185">Reference proteome</keyword>
<accession>A7HQS6</accession>
<organism evidence="3 4">
    <name type="scientific">Parvibaculum lavamentivorans (strain DS-1 / DSM 13023 / NCIMB 13966)</name>
    <dbReference type="NCBI Taxonomy" id="402881"/>
    <lineage>
        <taxon>Bacteria</taxon>
        <taxon>Pseudomonadati</taxon>
        <taxon>Pseudomonadota</taxon>
        <taxon>Alphaproteobacteria</taxon>
        <taxon>Hyphomicrobiales</taxon>
        <taxon>Parvibaculaceae</taxon>
        <taxon>Parvibaculum</taxon>
    </lineage>
</organism>
<sequence length="127" mass="14092">MGKSLKEMMEKLPADRREAVEARAASLIAEEMSLRDLRKAMQQTQSSIARKLDIGQEGVSRIEQRADLLLSTARSYVEALGGELELVARFPGRGEVVISHVSELTDKPARPPKRQRSPAPRKKKVSA</sequence>
<dbReference type="RefSeq" id="WP_011995550.1">
    <property type="nucleotide sequence ID" value="NC_009719.1"/>
</dbReference>
<feature type="domain" description="HTH cro/C1-type" evidence="2">
    <location>
        <begin position="34"/>
        <end position="87"/>
    </location>
</feature>
<dbReference type="PROSITE" id="PS50943">
    <property type="entry name" value="HTH_CROC1"/>
    <property type="match status" value="1"/>
</dbReference>
<dbReference type="SUPFAM" id="SSF47413">
    <property type="entry name" value="lambda repressor-like DNA-binding domains"/>
    <property type="match status" value="1"/>
</dbReference>
<name>A7HQS6_PARL1</name>
<evidence type="ECO:0000259" key="2">
    <source>
        <dbReference type="PROSITE" id="PS50943"/>
    </source>
</evidence>
<dbReference type="InterPro" id="IPR010982">
    <property type="entry name" value="Lambda_DNA-bd_dom_sf"/>
</dbReference>
<dbReference type="InterPro" id="IPR001387">
    <property type="entry name" value="Cro/C1-type_HTH"/>
</dbReference>
<protein>
    <submittedName>
        <fullName evidence="3">Transcriptional regulator</fullName>
    </submittedName>
</protein>
<dbReference type="Gene3D" id="1.10.260.40">
    <property type="entry name" value="lambda repressor-like DNA-binding domains"/>
    <property type="match status" value="1"/>
</dbReference>
<dbReference type="KEGG" id="pla:Plav_0636"/>
<feature type="region of interest" description="Disordered" evidence="1">
    <location>
        <begin position="102"/>
        <end position="127"/>
    </location>
</feature>
<dbReference type="Proteomes" id="UP000006377">
    <property type="component" value="Chromosome"/>
</dbReference>